<protein>
    <submittedName>
        <fullName evidence="7">PRD domain-containing protein</fullName>
    </submittedName>
</protein>
<evidence type="ECO:0000313" key="7">
    <source>
        <dbReference type="EMBL" id="MDX8420449.1"/>
    </source>
</evidence>
<organism evidence="7 8">
    <name type="scientific">Grylomicrobium aquisgranensis</name>
    <dbReference type="NCBI Taxonomy" id="2926318"/>
    <lineage>
        <taxon>Bacteria</taxon>
        <taxon>Bacillati</taxon>
        <taxon>Bacillota</taxon>
        <taxon>Erysipelotrichia</taxon>
        <taxon>Erysipelotrichales</taxon>
        <taxon>Erysipelotrichaceae</taxon>
        <taxon>Grylomicrobium</taxon>
    </lineage>
</organism>
<evidence type="ECO:0000259" key="6">
    <source>
        <dbReference type="PROSITE" id="PS51372"/>
    </source>
</evidence>
<evidence type="ECO:0000259" key="5">
    <source>
        <dbReference type="PROSITE" id="PS51094"/>
    </source>
</evidence>
<dbReference type="SUPFAM" id="SSF52794">
    <property type="entry name" value="PTS system IIB component-like"/>
    <property type="match status" value="1"/>
</dbReference>
<dbReference type="Pfam" id="PF08279">
    <property type="entry name" value="HTH_11"/>
    <property type="match status" value="1"/>
</dbReference>
<dbReference type="InterPro" id="IPR011608">
    <property type="entry name" value="PRD"/>
</dbReference>
<dbReference type="Gene3D" id="3.40.50.2300">
    <property type="match status" value="1"/>
</dbReference>
<dbReference type="GO" id="GO:0009401">
    <property type="term" value="P:phosphoenolpyruvate-dependent sugar phosphotransferase system"/>
    <property type="evidence" value="ECO:0007669"/>
    <property type="project" value="InterPro"/>
</dbReference>
<evidence type="ECO:0000256" key="1">
    <source>
        <dbReference type="ARBA" id="ARBA00022679"/>
    </source>
</evidence>
<feature type="domain" description="PTS EIIA type-2" evidence="5">
    <location>
        <begin position="505"/>
        <end position="649"/>
    </location>
</feature>
<proteinExistence type="predicted"/>
<dbReference type="PROSITE" id="PS51094">
    <property type="entry name" value="PTS_EIIA_TYPE_2"/>
    <property type="match status" value="1"/>
</dbReference>
<evidence type="ECO:0000256" key="3">
    <source>
        <dbReference type="ARBA" id="ARBA00023015"/>
    </source>
</evidence>
<name>A0AB35U9N4_9FIRM</name>
<dbReference type="PANTHER" id="PTHR30185">
    <property type="entry name" value="CRYPTIC BETA-GLUCOSIDE BGL OPERON ANTITERMINATOR"/>
    <property type="match status" value="1"/>
</dbReference>
<keyword evidence="2" id="KW-0677">Repeat</keyword>
<dbReference type="InterPro" id="IPR050661">
    <property type="entry name" value="BglG_antiterminators"/>
</dbReference>
<comment type="caution">
    <text evidence="7">The sequence shown here is derived from an EMBL/GenBank/DDBJ whole genome shotgun (WGS) entry which is preliminary data.</text>
</comment>
<dbReference type="CDD" id="cd05568">
    <property type="entry name" value="PTS_IIB_bgl_like"/>
    <property type="match status" value="1"/>
</dbReference>
<dbReference type="GO" id="GO:0008982">
    <property type="term" value="F:protein-N(PI)-phosphohistidine-sugar phosphotransferase activity"/>
    <property type="evidence" value="ECO:0007669"/>
    <property type="project" value="InterPro"/>
</dbReference>
<reference evidence="7 8" key="1">
    <citation type="submission" date="2022-03" db="EMBL/GenBank/DDBJ databases">
        <title>Novel taxa within the pig intestine.</title>
        <authorList>
            <person name="Wylensek D."/>
            <person name="Bishof K."/>
            <person name="Afrizal A."/>
            <person name="Clavel T."/>
        </authorList>
    </citation>
    <scope>NUCLEOTIDE SEQUENCE [LARGE SCALE GENOMIC DNA]</scope>
    <source>
        <strain evidence="7 8">CLA-KB-P133</strain>
    </source>
</reference>
<dbReference type="SUPFAM" id="SSF63520">
    <property type="entry name" value="PTS-regulatory domain, PRD"/>
    <property type="match status" value="1"/>
</dbReference>
<feature type="domain" description="PRD" evidence="6">
    <location>
        <begin position="279"/>
        <end position="386"/>
    </location>
</feature>
<dbReference type="InterPro" id="IPR036095">
    <property type="entry name" value="PTS_EIIB-like_sf"/>
</dbReference>
<dbReference type="Pfam" id="PF00874">
    <property type="entry name" value="PRD"/>
    <property type="match status" value="1"/>
</dbReference>
<dbReference type="Gene3D" id="1.10.1790.10">
    <property type="entry name" value="PRD domain"/>
    <property type="match status" value="1"/>
</dbReference>
<dbReference type="InterPro" id="IPR013196">
    <property type="entry name" value="HTH_11"/>
</dbReference>
<dbReference type="PANTHER" id="PTHR30185:SF18">
    <property type="entry name" value="TRANSCRIPTIONAL REGULATOR MTLR"/>
    <property type="match status" value="1"/>
</dbReference>
<dbReference type="EMBL" id="JALBUR010000039">
    <property type="protein sequence ID" value="MDX8420449.1"/>
    <property type="molecule type" value="Genomic_DNA"/>
</dbReference>
<dbReference type="Gene3D" id="3.40.930.10">
    <property type="entry name" value="Mannitol-specific EII, Chain A"/>
    <property type="match status" value="1"/>
</dbReference>
<evidence type="ECO:0000256" key="4">
    <source>
        <dbReference type="ARBA" id="ARBA00023163"/>
    </source>
</evidence>
<sequence length="649" mass="73450">MTTLNQRQTDLLRHLMRQDHDVTVSSLASLFSVSSRTIRNDLNDIRYYLKDFDAELRSEPHKGIRLICVEAEKADILQHAIASRSPSPEERIARMSLELLCNDVRTYESLANACQISRQTVISCFPNVEKQFENNHLSISKEKGNGIFVSGKEIDFRELFVETIASMQDDAETIQAMQWAKEGGQKTAWQLLRYARDTLHVTCYDPEKTALIVQYGLYRSAHNHNLDPADLPRIISPEELQACSKKLQDQFPAKLPETERLWTVSILLQNIAGNDGKPGISQDASRLARYLMNRLQVLHPLNGDEKQTFVNGLGRHLETALFRLRNHIPVQNVMTEQIQISIPLIYEYTKLQLVNCEKKYGVTFDDNETAYIAMYIASAYESSSKMDISAKVLIVCSFGTTTSAILAARMRQTMPECQIIGPTSRQEAEVYLKDNPVDLVVCTDGAHQIAGYPVVQVNPLLSHDNIELLRSQLDQITYEKMCGNFLTSYKTIHNNETNRKSFIHDFMSSDEIQVLDRVDSWQNAIEIAATPLLREGKLEQHYIDRMIEAVNRLGTYMVIVPGTAFVHAGTSDGIHSDCSSLLVLKKPIIFGDHDAKCVSNIVVTGVLNREKTALLDLVYIFAKEANQRLLQEDDITKEIILNLNNGKEI</sequence>
<evidence type="ECO:0000256" key="2">
    <source>
        <dbReference type="ARBA" id="ARBA00022737"/>
    </source>
</evidence>
<keyword evidence="3" id="KW-0805">Transcription regulation</keyword>
<gene>
    <name evidence="7" type="ORF">MOZ60_10170</name>
</gene>
<dbReference type="Proteomes" id="UP001286174">
    <property type="component" value="Unassembled WGS sequence"/>
</dbReference>
<keyword evidence="4" id="KW-0804">Transcription</keyword>
<accession>A0AB35U9N4</accession>
<dbReference type="InterPro" id="IPR036388">
    <property type="entry name" value="WH-like_DNA-bd_sf"/>
</dbReference>
<keyword evidence="1" id="KW-0808">Transferase</keyword>
<dbReference type="InterPro" id="IPR036634">
    <property type="entry name" value="PRD_sf"/>
</dbReference>
<dbReference type="RefSeq" id="WP_370596581.1">
    <property type="nucleotide sequence ID" value="NZ_JALBUR010000039.1"/>
</dbReference>
<dbReference type="GO" id="GO:0006355">
    <property type="term" value="P:regulation of DNA-templated transcription"/>
    <property type="evidence" value="ECO:0007669"/>
    <property type="project" value="InterPro"/>
</dbReference>
<evidence type="ECO:0000313" key="8">
    <source>
        <dbReference type="Proteomes" id="UP001286174"/>
    </source>
</evidence>
<dbReference type="Pfam" id="PF00359">
    <property type="entry name" value="PTS_EIIA_2"/>
    <property type="match status" value="1"/>
</dbReference>
<dbReference type="SUPFAM" id="SSF55804">
    <property type="entry name" value="Phoshotransferase/anion transport protein"/>
    <property type="match status" value="1"/>
</dbReference>
<dbReference type="InterPro" id="IPR002178">
    <property type="entry name" value="PTS_EIIA_type-2_dom"/>
</dbReference>
<dbReference type="AlphaFoldDB" id="A0AB35U9N4"/>
<dbReference type="InterPro" id="IPR016152">
    <property type="entry name" value="PTrfase/Anion_transptr"/>
</dbReference>
<keyword evidence="8" id="KW-1185">Reference proteome</keyword>
<dbReference type="PROSITE" id="PS51372">
    <property type="entry name" value="PRD_2"/>
    <property type="match status" value="1"/>
</dbReference>
<dbReference type="Gene3D" id="1.10.10.10">
    <property type="entry name" value="Winged helix-like DNA-binding domain superfamily/Winged helix DNA-binding domain"/>
    <property type="match status" value="1"/>
</dbReference>